<dbReference type="HOGENOM" id="CLU_2292003_0_0_1"/>
<reference evidence="2 3" key="1">
    <citation type="journal article" date="2011" name="Proc. Natl. Acad. Sci. U.S.A.">
        <title>Genome and transcriptome analyses of the mountain pine beetle-fungal symbiont Grosmannia clavigera, a lodgepole pine pathogen.</title>
        <authorList>
            <person name="DiGuistini S."/>
            <person name="Wang Y."/>
            <person name="Liao N.Y."/>
            <person name="Taylor G."/>
            <person name="Tanguay P."/>
            <person name="Feau N."/>
            <person name="Henrissat B."/>
            <person name="Chan S.K."/>
            <person name="Hesse-Orce U."/>
            <person name="Alamouti S.M."/>
            <person name="Tsui C.K.M."/>
            <person name="Docking R.T."/>
            <person name="Levasseur A."/>
            <person name="Haridas S."/>
            <person name="Robertson G."/>
            <person name="Birol I."/>
            <person name="Holt R.A."/>
            <person name="Marra M.A."/>
            <person name="Hamelin R.C."/>
            <person name="Hirst M."/>
            <person name="Jones S.J.M."/>
            <person name="Bohlmann J."/>
            <person name="Breuil C."/>
        </authorList>
    </citation>
    <scope>NUCLEOTIDE SEQUENCE [LARGE SCALE GENOMIC DNA]</scope>
    <source>
        <strain evidence="3">kw1407 / UAMH 11150</strain>
    </source>
</reference>
<proteinExistence type="predicted"/>
<keyword evidence="3" id="KW-1185">Reference proteome</keyword>
<dbReference type="Proteomes" id="UP000007796">
    <property type="component" value="Unassembled WGS sequence"/>
</dbReference>
<name>F0XU38_GROCL</name>
<gene>
    <name evidence="2" type="ORF">CMQ_4530</name>
</gene>
<sequence length="101" mass="11559">MLWQLRHWRRNRCDSWCFIALNGNFKLTSLLTNQQLTTVQLKAPPTTYGILQSSHTQVDYHNLITSAIMQQSNVAMLEQRPSHFPPCPGPPPSRPLPPLPK</sequence>
<dbReference type="RefSeq" id="XP_014168161.1">
    <property type="nucleotide sequence ID" value="XM_014312686.1"/>
</dbReference>
<feature type="compositionally biased region" description="Pro residues" evidence="1">
    <location>
        <begin position="83"/>
        <end position="101"/>
    </location>
</feature>
<organism evidence="3">
    <name type="scientific">Grosmannia clavigera (strain kw1407 / UAMH 11150)</name>
    <name type="common">Blue stain fungus</name>
    <name type="synonym">Graphiocladiella clavigera</name>
    <dbReference type="NCBI Taxonomy" id="655863"/>
    <lineage>
        <taxon>Eukaryota</taxon>
        <taxon>Fungi</taxon>
        <taxon>Dikarya</taxon>
        <taxon>Ascomycota</taxon>
        <taxon>Pezizomycotina</taxon>
        <taxon>Sordariomycetes</taxon>
        <taxon>Sordariomycetidae</taxon>
        <taxon>Ophiostomatales</taxon>
        <taxon>Ophiostomataceae</taxon>
        <taxon>Leptographium</taxon>
    </lineage>
</organism>
<accession>F0XU38</accession>
<evidence type="ECO:0000313" key="3">
    <source>
        <dbReference type="Proteomes" id="UP000007796"/>
    </source>
</evidence>
<protein>
    <submittedName>
        <fullName evidence="2">Uncharacterized protein</fullName>
    </submittedName>
</protein>
<evidence type="ECO:0000313" key="2">
    <source>
        <dbReference type="EMBL" id="EFW98678.1"/>
    </source>
</evidence>
<dbReference type="InParanoid" id="F0XU38"/>
<dbReference type="AlphaFoldDB" id="F0XU38"/>
<feature type="region of interest" description="Disordered" evidence="1">
    <location>
        <begin position="79"/>
        <end position="101"/>
    </location>
</feature>
<evidence type="ECO:0000256" key="1">
    <source>
        <dbReference type="SAM" id="MobiDB-lite"/>
    </source>
</evidence>
<dbReference type="GeneID" id="25977752"/>
<dbReference type="EMBL" id="GL630006">
    <property type="protein sequence ID" value="EFW98678.1"/>
    <property type="molecule type" value="Genomic_DNA"/>
</dbReference>